<dbReference type="InParanoid" id="J9D2B0"/>
<proteinExistence type="predicted"/>
<keyword evidence="2" id="KW-1185">Reference proteome</keyword>
<evidence type="ECO:0000313" key="1">
    <source>
        <dbReference type="EMBL" id="EJW01714.1"/>
    </source>
</evidence>
<name>J9D2B0_EDHAE</name>
<dbReference type="Proteomes" id="UP000003163">
    <property type="component" value="Unassembled WGS sequence"/>
</dbReference>
<reference evidence="2" key="2">
    <citation type="submission" date="2015-07" db="EMBL/GenBank/DDBJ databases">
        <title>Contrasting host-pathogen interactions and genome evolution in two generalist and specialist microsporidian pathogens of mosquitoes.</title>
        <authorList>
            <consortium name="The Broad Institute Genomics Platform"/>
            <consortium name="The Broad Institute Genome Sequencing Center for Infectious Disease"/>
            <person name="Cuomo C.A."/>
            <person name="Sanscrainte N.D."/>
            <person name="Goldberg J.M."/>
            <person name="Heiman D."/>
            <person name="Young S."/>
            <person name="Zeng Q."/>
            <person name="Becnel J.J."/>
            <person name="Birren B.W."/>
        </authorList>
    </citation>
    <scope>NUCLEOTIDE SEQUENCE [LARGE SCALE GENOMIC DNA]</scope>
    <source>
        <strain evidence="2">USNM 41457</strain>
    </source>
</reference>
<gene>
    <name evidence="1" type="ORF">EDEG_03757</name>
</gene>
<dbReference type="HOGENOM" id="CLU_1053845_0_0_1"/>
<evidence type="ECO:0000313" key="2">
    <source>
        <dbReference type="Proteomes" id="UP000003163"/>
    </source>
</evidence>
<dbReference type="EMBL" id="AFBI03000119">
    <property type="protein sequence ID" value="EJW01714.1"/>
    <property type="molecule type" value="Genomic_DNA"/>
</dbReference>
<sequence length="264" mass="31277">MHIETSHPPDYRNPPAVNIRKVNKHENLEKMQNCYNNNIQNNKKNTIQQEITISNPQINSYFSYLNYAQMDCQDNVTQQIQKFKNFYITEQTNIVKKQENTLNPEIYDSFLRFCQAQANSQYSKHTIFDEFSRISFQPKNKAILKNSTNYDQNAHSTSYYFPDISKNKLIPKPDDSLDLNIRKNNQNGFNKNEIESNPIRNFNINEIDELFYLKNAQYHEKILAEKFPFIQINGEDKLYLPIFEGKRVITIPGHEPIDLDYPYK</sequence>
<dbReference type="AlphaFoldDB" id="J9D2B0"/>
<accession>J9D2B0</accession>
<reference evidence="1 2" key="1">
    <citation type="submission" date="2011-08" db="EMBL/GenBank/DDBJ databases">
        <authorList>
            <person name="Liu Z.J."/>
            <person name="Shi F.L."/>
            <person name="Lu J.Q."/>
            <person name="Li M."/>
            <person name="Wang Z.L."/>
        </authorList>
    </citation>
    <scope>NUCLEOTIDE SEQUENCE [LARGE SCALE GENOMIC DNA]</scope>
    <source>
        <strain evidence="1 2">USNM 41457</strain>
    </source>
</reference>
<dbReference type="VEuPathDB" id="MicrosporidiaDB:EDEG_03757"/>
<comment type="caution">
    <text evidence="1">The sequence shown here is derived from an EMBL/GenBank/DDBJ whole genome shotgun (WGS) entry which is preliminary data.</text>
</comment>
<organism evidence="1 2">
    <name type="scientific">Edhazardia aedis (strain USNM 41457)</name>
    <name type="common">Microsporidian parasite</name>
    <dbReference type="NCBI Taxonomy" id="1003232"/>
    <lineage>
        <taxon>Eukaryota</taxon>
        <taxon>Fungi</taxon>
        <taxon>Fungi incertae sedis</taxon>
        <taxon>Microsporidia</taxon>
        <taxon>Edhazardia</taxon>
    </lineage>
</organism>
<protein>
    <submittedName>
        <fullName evidence="1">Uncharacterized protein</fullName>
    </submittedName>
</protein>